<proteinExistence type="predicted"/>
<comment type="caution">
    <text evidence="6">The sequence shown here is derived from an EMBL/GenBank/DDBJ whole genome shotgun (WGS) entry which is preliminary data.</text>
</comment>
<dbReference type="InterPro" id="IPR000524">
    <property type="entry name" value="Tscrpt_reg_HTH_GntR"/>
</dbReference>
<dbReference type="InterPro" id="IPR008920">
    <property type="entry name" value="TF_FadR/GntR_C"/>
</dbReference>
<dbReference type="EMBL" id="JAGGJU010000001">
    <property type="protein sequence ID" value="MBP1849210.1"/>
    <property type="molecule type" value="Genomic_DNA"/>
</dbReference>
<evidence type="ECO:0000256" key="3">
    <source>
        <dbReference type="ARBA" id="ARBA00023163"/>
    </source>
</evidence>
<dbReference type="RefSeq" id="WP_209942113.1">
    <property type="nucleotide sequence ID" value="NZ_JAGGJU010000001.1"/>
</dbReference>
<dbReference type="PROSITE" id="PS50949">
    <property type="entry name" value="HTH_GNTR"/>
    <property type="match status" value="1"/>
</dbReference>
<name>A0ABS4DU33_9HYPH</name>
<sequence>MLAAVDPQPVSPDGSAEEPRNLTQHVYERLIEILILGELRPGDVITERKMAERLNASRTPVREALGRLEAEGLVYKQASRGVTVSPFSAEKFIEILNIRQLLEGEAARLAAGNIETAEFAEIRRHQSELATMKDPSLADIWQADDVLHGAIAKASGNELLANMIRDLRRLTHVFNAYRTAGRKGFTAPDSAALLNALEGGDAAAAQAAMVEHIAVVKTEILDKLAGR</sequence>
<feature type="domain" description="HTH gntR-type" evidence="5">
    <location>
        <begin position="20"/>
        <end position="87"/>
    </location>
</feature>
<dbReference type="CDD" id="cd07377">
    <property type="entry name" value="WHTH_GntR"/>
    <property type="match status" value="1"/>
</dbReference>
<dbReference type="PANTHER" id="PTHR43537:SF24">
    <property type="entry name" value="GLUCONATE OPERON TRANSCRIPTIONAL REPRESSOR"/>
    <property type="match status" value="1"/>
</dbReference>
<dbReference type="InterPro" id="IPR011711">
    <property type="entry name" value="GntR_C"/>
</dbReference>
<dbReference type="InterPro" id="IPR036390">
    <property type="entry name" value="WH_DNA-bd_sf"/>
</dbReference>
<dbReference type="SMART" id="SM00345">
    <property type="entry name" value="HTH_GNTR"/>
    <property type="match status" value="1"/>
</dbReference>
<keyword evidence="1" id="KW-0805">Transcription regulation</keyword>
<evidence type="ECO:0000313" key="7">
    <source>
        <dbReference type="Proteomes" id="UP000759443"/>
    </source>
</evidence>
<accession>A0ABS4DU33</accession>
<feature type="region of interest" description="Disordered" evidence="4">
    <location>
        <begin position="1"/>
        <end position="21"/>
    </location>
</feature>
<keyword evidence="3" id="KW-0804">Transcription</keyword>
<evidence type="ECO:0000256" key="2">
    <source>
        <dbReference type="ARBA" id="ARBA00023125"/>
    </source>
</evidence>
<evidence type="ECO:0000256" key="1">
    <source>
        <dbReference type="ARBA" id="ARBA00023015"/>
    </source>
</evidence>
<dbReference type="Proteomes" id="UP000759443">
    <property type="component" value="Unassembled WGS sequence"/>
</dbReference>
<dbReference type="PANTHER" id="PTHR43537">
    <property type="entry name" value="TRANSCRIPTIONAL REGULATOR, GNTR FAMILY"/>
    <property type="match status" value="1"/>
</dbReference>
<reference evidence="6 7" key="1">
    <citation type="submission" date="2021-03" db="EMBL/GenBank/DDBJ databases">
        <title>Genomic Encyclopedia of Type Strains, Phase IV (KMG-IV): sequencing the most valuable type-strain genomes for metagenomic binning, comparative biology and taxonomic classification.</title>
        <authorList>
            <person name="Goeker M."/>
        </authorList>
    </citation>
    <scope>NUCLEOTIDE SEQUENCE [LARGE SCALE GENOMIC DNA]</scope>
    <source>
        <strain evidence="6 7">DSM 21600</strain>
    </source>
</reference>
<evidence type="ECO:0000259" key="5">
    <source>
        <dbReference type="PROSITE" id="PS50949"/>
    </source>
</evidence>
<dbReference type="Pfam" id="PF00392">
    <property type="entry name" value="GntR"/>
    <property type="match status" value="1"/>
</dbReference>
<evidence type="ECO:0000313" key="6">
    <source>
        <dbReference type="EMBL" id="MBP1849210.1"/>
    </source>
</evidence>
<dbReference type="SUPFAM" id="SSF46785">
    <property type="entry name" value="Winged helix' DNA-binding domain"/>
    <property type="match status" value="1"/>
</dbReference>
<evidence type="ECO:0000256" key="4">
    <source>
        <dbReference type="SAM" id="MobiDB-lite"/>
    </source>
</evidence>
<gene>
    <name evidence="6" type="ORF">J2Z17_000627</name>
</gene>
<dbReference type="SMART" id="SM00895">
    <property type="entry name" value="FCD"/>
    <property type="match status" value="1"/>
</dbReference>
<protein>
    <submittedName>
        <fullName evidence="6">DNA-binding GntR family transcriptional regulator</fullName>
    </submittedName>
</protein>
<dbReference type="InterPro" id="IPR036388">
    <property type="entry name" value="WH-like_DNA-bd_sf"/>
</dbReference>
<dbReference type="PRINTS" id="PR00035">
    <property type="entry name" value="HTHGNTR"/>
</dbReference>
<keyword evidence="7" id="KW-1185">Reference proteome</keyword>
<keyword evidence="2 6" id="KW-0238">DNA-binding</keyword>
<dbReference type="Gene3D" id="1.20.120.530">
    <property type="entry name" value="GntR ligand-binding domain-like"/>
    <property type="match status" value="1"/>
</dbReference>
<dbReference type="Pfam" id="PF07729">
    <property type="entry name" value="FCD"/>
    <property type="match status" value="1"/>
</dbReference>
<organism evidence="6 7">
    <name type="scientific">Rhizobium halophytocola</name>
    <dbReference type="NCBI Taxonomy" id="735519"/>
    <lineage>
        <taxon>Bacteria</taxon>
        <taxon>Pseudomonadati</taxon>
        <taxon>Pseudomonadota</taxon>
        <taxon>Alphaproteobacteria</taxon>
        <taxon>Hyphomicrobiales</taxon>
        <taxon>Rhizobiaceae</taxon>
        <taxon>Rhizobium/Agrobacterium group</taxon>
        <taxon>Rhizobium</taxon>
    </lineage>
</organism>
<dbReference type="GO" id="GO:0003677">
    <property type="term" value="F:DNA binding"/>
    <property type="evidence" value="ECO:0007669"/>
    <property type="project" value="UniProtKB-KW"/>
</dbReference>
<dbReference type="SUPFAM" id="SSF48008">
    <property type="entry name" value="GntR ligand-binding domain-like"/>
    <property type="match status" value="1"/>
</dbReference>
<dbReference type="Gene3D" id="1.10.10.10">
    <property type="entry name" value="Winged helix-like DNA-binding domain superfamily/Winged helix DNA-binding domain"/>
    <property type="match status" value="1"/>
</dbReference>